<gene>
    <name evidence="2" type="ORF">JOF54_001707</name>
</gene>
<evidence type="ECO:0000313" key="2">
    <source>
        <dbReference type="EMBL" id="MBP2416785.1"/>
    </source>
</evidence>
<proteinExistence type="predicted"/>
<dbReference type="EMBL" id="JAGIOB010000001">
    <property type="protein sequence ID" value="MBP2416785.1"/>
    <property type="molecule type" value="Genomic_DNA"/>
</dbReference>
<evidence type="ECO:0008006" key="4">
    <source>
        <dbReference type="Google" id="ProtNLM"/>
    </source>
</evidence>
<evidence type="ECO:0000313" key="3">
    <source>
        <dbReference type="Proteomes" id="UP000758168"/>
    </source>
</evidence>
<dbReference type="RefSeq" id="WP_245358019.1">
    <property type="nucleotide sequence ID" value="NZ_BAAAMH010000013.1"/>
</dbReference>
<protein>
    <recommendedName>
        <fullName evidence="4">Sigma E regulatory protein, MucB/RseB</fullName>
    </recommendedName>
</protein>
<reference evidence="2 3" key="1">
    <citation type="submission" date="2021-03" db="EMBL/GenBank/DDBJ databases">
        <title>Sequencing the genomes of 1000 actinobacteria strains.</title>
        <authorList>
            <person name="Klenk H.-P."/>
        </authorList>
    </citation>
    <scope>NUCLEOTIDE SEQUENCE [LARGE SCALE GENOMIC DNA]</scope>
    <source>
        <strain evidence="2 3">DSM 12936</strain>
    </source>
</reference>
<keyword evidence="1" id="KW-0732">Signal</keyword>
<name>A0ABS4Z6X2_9ACTN</name>
<organism evidence="2 3">
    <name type="scientific">Microlunatus capsulatus</name>
    <dbReference type="NCBI Taxonomy" id="99117"/>
    <lineage>
        <taxon>Bacteria</taxon>
        <taxon>Bacillati</taxon>
        <taxon>Actinomycetota</taxon>
        <taxon>Actinomycetes</taxon>
        <taxon>Propionibacteriales</taxon>
        <taxon>Propionibacteriaceae</taxon>
        <taxon>Microlunatus</taxon>
    </lineage>
</organism>
<feature type="signal peptide" evidence="1">
    <location>
        <begin position="1"/>
        <end position="23"/>
    </location>
</feature>
<sequence length="359" mass="37865">MGLRWLVVLLVAAALVGAPFALAARPVPDTPRDPAALARLVRTSATWGWSGTVQTSGALQVPDSDSFATLGQLLGEDNQLRVWWRGPQEWRVDRLRSTGETDLFRSRGLQVRWVFESDTATVSPLSRVRLPDAADLLPATLARSLLRGVRDDELSRLPAARVAGVAAPGLRITPDDPAASVDHVDVWVEPGSGLPLRVELYGPGDARPVLRTEVTGLDLRPPDSSTTVFRPAASTTLTYEDAVDAAAAANALAPYDLPATLAGLPVRDGQDPAAVGIYGRGPTALIALPLRGQVARPLRDRLEASATARSTDVGTVALVGPVSLLVTPGRFGRGAFLVAGTVTPETLERAATELAAVTR</sequence>
<keyword evidence="3" id="KW-1185">Reference proteome</keyword>
<accession>A0ABS4Z6X2</accession>
<dbReference type="Proteomes" id="UP000758168">
    <property type="component" value="Unassembled WGS sequence"/>
</dbReference>
<evidence type="ECO:0000256" key="1">
    <source>
        <dbReference type="SAM" id="SignalP"/>
    </source>
</evidence>
<feature type="chain" id="PRO_5047015771" description="Sigma E regulatory protein, MucB/RseB" evidence="1">
    <location>
        <begin position="24"/>
        <end position="359"/>
    </location>
</feature>
<dbReference type="Gene3D" id="2.50.20.10">
    <property type="entry name" value="Lipoprotein localisation LolA/LolB/LppX"/>
    <property type="match status" value="1"/>
</dbReference>
<comment type="caution">
    <text evidence="2">The sequence shown here is derived from an EMBL/GenBank/DDBJ whole genome shotgun (WGS) entry which is preliminary data.</text>
</comment>